<dbReference type="STRING" id="1077974.GOEFS_051_00090"/>
<dbReference type="InterPro" id="IPR027417">
    <property type="entry name" value="P-loop_NTPase"/>
</dbReference>
<dbReference type="InterPro" id="IPR006073">
    <property type="entry name" value="GTP-bd"/>
</dbReference>
<evidence type="ECO:0000313" key="2">
    <source>
        <dbReference type="EMBL" id="GAB18314.1"/>
    </source>
</evidence>
<comment type="caution">
    <text evidence="2">The sequence shown here is derived from an EMBL/GenBank/DDBJ whole genome shotgun (WGS) entry which is preliminary data.</text>
</comment>
<dbReference type="Gene3D" id="3.40.50.300">
    <property type="entry name" value="P-loop containing nucleotide triphosphate hydrolases"/>
    <property type="match status" value="1"/>
</dbReference>
<dbReference type="SUPFAM" id="SSF52540">
    <property type="entry name" value="P-loop containing nucleoside triphosphate hydrolases"/>
    <property type="match status" value="1"/>
</dbReference>
<dbReference type="OrthoDB" id="4379468at2"/>
<reference evidence="2 3" key="1">
    <citation type="submission" date="2011-12" db="EMBL/GenBank/DDBJ databases">
        <title>Whole genome shotgun sequence of Gordonia effusa NBRC 100432.</title>
        <authorList>
            <person name="Yoshida I."/>
            <person name="Takarada H."/>
            <person name="Hosoyama A."/>
            <person name="Tsuchikane K."/>
            <person name="Katsumata H."/>
            <person name="Yamazaki S."/>
            <person name="Fujita N."/>
        </authorList>
    </citation>
    <scope>NUCLEOTIDE SEQUENCE [LARGE SCALE GENOMIC DNA]</scope>
    <source>
        <strain evidence="2 3">NBRC 100432</strain>
    </source>
</reference>
<dbReference type="AlphaFoldDB" id="H0QZR3"/>
<dbReference type="EMBL" id="BAEH01000051">
    <property type="protein sequence ID" value="GAB18314.1"/>
    <property type="molecule type" value="Genomic_DNA"/>
</dbReference>
<proteinExistence type="predicted"/>
<evidence type="ECO:0000313" key="3">
    <source>
        <dbReference type="Proteomes" id="UP000035034"/>
    </source>
</evidence>
<feature type="domain" description="G" evidence="1">
    <location>
        <begin position="42"/>
        <end position="188"/>
    </location>
</feature>
<organism evidence="2 3">
    <name type="scientific">Gordonia effusa NBRC 100432</name>
    <dbReference type="NCBI Taxonomy" id="1077974"/>
    <lineage>
        <taxon>Bacteria</taxon>
        <taxon>Bacillati</taxon>
        <taxon>Actinomycetota</taxon>
        <taxon>Actinomycetes</taxon>
        <taxon>Mycobacteriales</taxon>
        <taxon>Gordoniaceae</taxon>
        <taxon>Gordonia</taxon>
    </lineage>
</organism>
<protein>
    <recommendedName>
        <fullName evidence="1">G domain-containing protein</fullName>
    </recommendedName>
</protein>
<keyword evidence="3" id="KW-1185">Reference proteome</keyword>
<accession>H0QZR3</accession>
<dbReference type="Pfam" id="PF01926">
    <property type="entry name" value="MMR_HSR1"/>
    <property type="match status" value="1"/>
</dbReference>
<dbReference type="Proteomes" id="UP000035034">
    <property type="component" value="Unassembled WGS sequence"/>
</dbReference>
<name>H0QZR3_9ACTN</name>
<evidence type="ECO:0000259" key="1">
    <source>
        <dbReference type="Pfam" id="PF01926"/>
    </source>
</evidence>
<gene>
    <name evidence="2" type="ORF">GOEFS_051_00090</name>
</gene>
<dbReference type="GO" id="GO:0005525">
    <property type="term" value="F:GTP binding"/>
    <property type="evidence" value="ECO:0007669"/>
    <property type="project" value="InterPro"/>
</dbReference>
<sequence>MTTLATVTSVVMDILDDLKASCPADRDALTQLQSDQSAAPSVLFAGRGNAGKSTLVNALLGTPLAETAELESTQVLTEYRDGAPARADVIDSDGQVYQVVAGPTQSHIALPVAASAVQVVRRWLPSVALRELRLIDTPGLSTLTDQLDAAARAALGVTETASTTSHAFDADVAVFLFDSELRADEHEVLAAWQFTPLTTVGVLSRADAYGAGAFGVSDPITAAQDRAAAMAEDLRDYVGTVLAVSGICAQVSATGTLTQADARLLAALADEDRWSLADAAMGGDSVVAQLMRRFGEYTVVCGREHAGAGAASLTGWLGAVSGLAALRQTVLDSATRYGPLRRTARVLDELERLALHSPHHAQIRARAHQLRVHSALRSVHMFSDYQRLLRTAPQSPFVDELRGLLAHDSPPLQLGLPTSASAREIADCVHRRLDAVHRAALLMSTSTAVESARLTLSDVYQQVLEGVS</sequence>
<dbReference type="eggNOG" id="COG0699">
    <property type="taxonomic scope" value="Bacteria"/>
</dbReference>
<dbReference type="RefSeq" id="WP_007317651.1">
    <property type="nucleotide sequence ID" value="NZ_BAEH01000051.1"/>
</dbReference>